<evidence type="ECO:0000256" key="5">
    <source>
        <dbReference type="ARBA" id="ARBA00022989"/>
    </source>
</evidence>
<dbReference type="GO" id="GO:0005886">
    <property type="term" value="C:plasma membrane"/>
    <property type="evidence" value="ECO:0007669"/>
    <property type="project" value="UniProtKB-SubCell"/>
</dbReference>
<comment type="subcellular location">
    <subcellularLocation>
        <location evidence="10">Cell membrane</location>
        <topology evidence="10">Multi-pass membrane protein</topology>
    </subcellularLocation>
</comment>
<dbReference type="HAMAP" id="MF_01043">
    <property type="entry name" value="PlsY"/>
    <property type="match status" value="1"/>
</dbReference>
<dbReference type="AlphaFoldDB" id="A0A5C1QP02"/>
<dbReference type="UniPathway" id="UPA00085"/>
<accession>A0A5C1QP02</accession>
<reference evidence="11 12" key="1">
    <citation type="submission" date="2019-02" db="EMBL/GenBank/DDBJ databases">
        <title>Complete Genome Sequence and Methylome Analysis of free living Spirochaetas.</title>
        <authorList>
            <person name="Fomenkov A."/>
            <person name="Dubinina G."/>
            <person name="Leshcheva N."/>
            <person name="Mikheeva N."/>
            <person name="Grabovich M."/>
            <person name="Vincze T."/>
            <person name="Roberts R.J."/>
        </authorList>
    </citation>
    <scope>NUCLEOTIDE SEQUENCE [LARGE SCALE GENOMIC DNA]</scope>
    <source>
        <strain evidence="11 12">K2</strain>
    </source>
</reference>
<evidence type="ECO:0000256" key="7">
    <source>
        <dbReference type="ARBA" id="ARBA00023136"/>
    </source>
</evidence>
<evidence type="ECO:0000256" key="6">
    <source>
        <dbReference type="ARBA" id="ARBA00023098"/>
    </source>
</evidence>
<dbReference type="GO" id="GO:0008654">
    <property type="term" value="P:phospholipid biosynthetic process"/>
    <property type="evidence" value="ECO:0007669"/>
    <property type="project" value="UniProtKB-UniRule"/>
</dbReference>
<dbReference type="EC" id="2.3.1.275" evidence="10"/>
<feature type="transmembrane region" description="Helical" evidence="10">
    <location>
        <begin position="86"/>
        <end position="105"/>
    </location>
</feature>
<dbReference type="InterPro" id="IPR003811">
    <property type="entry name" value="G3P_acylTferase_PlsY"/>
</dbReference>
<feature type="transmembrane region" description="Helical" evidence="10">
    <location>
        <begin position="49"/>
        <end position="74"/>
    </location>
</feature>
<dbReference type="OrthoDB" id="9777124at2"/>
<keyword evidence="8 10" id="KW-0594">Phospholipid biosynthesis</keyword>
<evidence type="ECO:0000256" key="10">
    <source>
        <dbReference type="HAMAP-Rule" id="MF_01043"/>
    </source>
</evidence>
<sequence length="221" mass="24018">MLNLWMIALLSYLVGSFPTSLLMGRIFRQGLDIRDHGSGNMGATNSFRIFGWRLGLTVAFIDIFKGFAVVHWIAPLAVFENSYPGNVLFIMATLAVVLGHIFPVFSGFRGGKGFGAAVGAVISYFPLAAPFCLLIFFITLGFTGYVSICALAASAALPFLYALITGLQGNMIDPTILTFFILIFLVVAISVRKRVKLYLNGEVEIFKAARIFRPGGGRDGE</sequence>
<comment type="catalytic activity">
    <reaction evidence="10">
        <text>an acyl phosphate + sn-glycerol 3-phosphate = a 1-acyl-sn-glycero-3-phosphate + phosphate</text>
        <dbReference type="Rhea" id="RHEA:34075"/>
        <dbReference type="ChEBI" id="CHEBI:43474"/>
        <dbReference type="ChEBI" id="CHEBI:57597"/>
        <dbReference type="ChEBI" id="CHEBI:57970"/>
        <dbReference type="ChEBI" id="CHEBI:59918"/>
        <dbReference type="EC" id="2.3.1.275"/>
    </reaction>
</comment>
<keyword evidence="6 10" id="KW-0443">Lipid metabolism</keyword>
<keyword evidence="3 10" id="KW-0808">Transferase</keyword>
<evidence type="ECO:0000313" key="12">
    <source>
        <dbReference type="Proteomes" id="UP000324209"/>
    </source>
</evidence>
<feature type="transmembrane region" description="Helical" evidence="10">
    <location>
        <begin position="144"/>
        <end position="164"/>
    </location>
</feature>
<evidence type="ECO:0000256" key="8">
    <source>
        <dbReference type="ARBA" id="ARBA00023209"/>
    </source>
</evidence>
<dbReference type="PANTHER" id="PTHR30309:SF0">
    <property type="entry name" value="GLYCEROL-3-PHOSPHATE ACYLTRANSFERASE-RELATED"/>
    <property type="match status" value="1"/>
</dbReference>
<dbReference type="Proteomes" id="UP000324209">
    <property type="component" value="Chromosome"/>
</dbReference>
<comment type="similarity">
    <text evidence="10">Belongs to the PlsY family.</text>
</comment>
<comment type="function">
    <text evidence="10">Catalyzes the transfer of an acyl group from acyl-phosphate (acyl-PO(4)) to glycerol-3-phosphate (G3P) to form lysophosphatidic acid (LPA). This enzyme utilizes acyl-phosphate as fatty acyl donor, but not acyl-CoA or acyl-ACP.</text>
</comment>
<evidence type="ECO:0000256" key="9">
    <source>
        <dbReference type="ARBA" id="ARBA00023264"/>
    </source>
</evidence>
<dbReference type="Pfam" id="PF02660">
    <property type="entry name" value="G3P_acyltransf"/>
    <property type="match status" value="1"/>
</dbReference>
<keyword evidence="7 10" id="KW-0472">Membrane</keyword>
<keyword evidence="12" id="KW-1185">Reference proteome</keyword>
<dbReference type="PANTHER" id="PTHR30309">
    <property type="entry name" value="INNER MEMBRANE PROTEIN YGIH"/>
    <property type="match status" value="1"/>
</dbReference>
<dbReference type="SMART" id="SM01207">
    <property type="entry name" value="G3P_acyltransf"/>
    <property type="match status" value="1"/>
</dbReference>
<evidence type="ECO:0000313" key="11">
    <source>
        <dbReference type="EMBL" id="QEN08720.1"/>
    </source>
</evidence>
<dbReference type="EMBL" id="CP036150">
    <property type="protein sequence ID" value="QEN08720.1"/>
    <property type="molecule type" value="Genomic_DNA"/>
</dbReference>
<comment type="subunit">
    <text evidence="10">Probably interacts with PlsX.</text>
</comment>
<name>A0A5C1QP02_9SPIO</name>
<protein>
    <recommendedName>
        <fullName evidence="10">Glycerol-3-phosphate acyltransferase</fullName>
    </recommendedName>
    <alternativeName>
        <fullName evidence="10">Acyl-PO4 G3P acyltransferase</fullName>
    </alternativeName>
    <alternativeName>
        <fullName evidence="10">Acyl-phosphate--glycerol-3-phosphate acyltransferase</fullName>
    </alternativeName>
    <alternativeName>
        <fullName evidence="10">G3P acyltransferase</fullName>
        <shortName evidence="10">GPAT</shortName>
        <ecNumber evidence="10">2.3.1.275</ecNumber>
    </alternativeName>
    <alternativeName>
        <fullName evidence="10">Lysophosphatidic acid synthase</fullName>
        <shortName evidence="10">LPA synthase</shortName>
    </alternativeName>
</protein>
<keyword evidence="11" id="KW-0012">Acyltransferase</keyword>
<keyword evidence="9 10" id="KW-1208">Phospholipid metabolism</keyword>
<comment type="pathway">
    <text evidence="10">Lipid metabolism; phospholipid metabolism.</text>
</comment>
<dbReference type="KEGG" id="ock:EXM22_12240"/>
<feature type="transmembrane region" description="Helical" evidence="10">
    <location>
        <begin position="171"/>
        <end position="191"/>
    </location>
</feature>
<keyword evidence="5 10" id="KW-1133">Transmembrane helix</keyword>
<keyword evidence="1 10" id="KW-1003">Cell membrane</keyword>
<evidence type="ECO:0000256" key="4">
    <source>
        <dbReference type="ARBA" id="ARBA00022692"/>
    </source>
</evidence>
<evidence type="ECO:0000256" key="1">
    <source>
        <dbReference type="ARBA" id="ARBA00022475"/>
    </source>
</evidence>
<keyword evidence="4 10" id="KW-0812">Transmembrane</keyword>
<evidence type="ECO:0000256" key="3">
    <source>
        <dbReference type="ARBA" id="ARBA00022679"/>
    </source>
</evidence>
<organism evidence="11 12">
    <name type="scientific">Oceanispirochaeta crateris</name>
    <dbReference type="NCBI Taxonomy" id="2518645"/>
    <lineage>
        <taxon>Bacteria</taxon>
        <taxon>Pseudomonadati</taxon>
        <taxon>Spirochaetota</taxon>
        <taxon>Spirochaetia</taxon>
        <taxon>Spirochaetales</taxon>
        <taxon>Spirochaetaceae</taxon>
        <taxon>Oceanispirochaeta</taxon>
    </lineage>
</organism>
<dbReference type="RefSeq" id="WP_149486801.1">
    <property type="nucleotide sequence ID" value="NZ_CP036150.1"/>
</dbReference>
<feature type="transmembrane region" description="Helical" evidence="10">
    <location>
        <begin position="117"/>
        <end position="138"/>
    </location>
</feature>
<dbReference type="GO" id="GO:0043772">
    <property type="term" value="F:acyl-phosphate glycerol-3-phosphate acyltransferase activity"/>
    <property type="evidence" value="ECO:0007669"/>
    <property type="project" value="UniProtKB-UniRule"/>
</dbReference>
<gene>
    <name evidence="10" type="primary">plsY</name>
    <name evidence="11" type="ORF">EXM22_12240</name>
</gene>
<evidence type="ECO:0000256" key="2">
    <source>
        <dbReference type="ARBA" id="ARBA00022516"/>
    </source>
</evidence>
<keyword evidence="2 10" id="KW-0444">Lipid biosynthesis</keyword>
<feature type="transmembrane region" description="Helical" evidence="10">
    <location>
        <begin position="6"/>
        <end position="28"/>
    </location>
</feature>
<proteinExistence type="inferred from homology"/>